<accession>A0ABR1ZSV6</accession>
<keyword evidence="2" id="KW-1185">Reference proteome</keyword>
<name>A0ABR1ZSV6_9ROSI</name>
<sequence>MALMQLLGRTKNFTKRSKKYLEEALYKSLFKEGSSKISVRRQLNQFFKCSKRIFKWEVDETLKKLHDRKLYYPALKVHVSSIRSKLGVYQGFFNVTFLC</sequence>
<comment type="caution">
    <text evidence="1">The sequence shown here is derived from an EMBL/GenBank/DDBJ whole genome shotgun (WGS) entry which is preliminary data.</text>
</comment>
<evidence type="ECO:0000313" key="1">
    <source>
        <dbReference type="EMBL" id="KAK8483760.1"/>
    </source>
</evidence>
<organism evidence="1 2">
    <name type="scientific">Hibiscus sabdariffa</name>
    <name type="common">roselle</name>
    <dbReference type="NCBI Taxonomy" id="183260"/>
    <lineage>
        <taxon>Eukaryota</taxon>
        <taxon>Viridiplantae</taxon>
        <taxon>Streptophyta</taxon>
        <taxon>Embryophyta</taxon>
        <taxon>Tracheophyta</taxon>
        <taxon>Spermatophyta</taxon>
        <taxon>Magnoliopsida</taxon>
        <taxon>eudicotyledons</taxon>
        <taxon>Gunneridae</taxon>
        <taxon>Pentapetalae</taxon>
        <taxon>rosids</taxon>
        <taxon>malvids</taxon>
        <taxon>Malvales</taxon>
        <taxon>Malvaceae</taxon>
        <taxon>Malvoideae</taxon>
        <taxon>Hibiscus</taxon>
    </lineage>
</organism>
<proteinExistence type="predicted"/>
<protein>
    <submittedName>
        <fullName evidence="1">Uncharacterized protein</fullName>
    </submittedName>
</protein>
<reference evidence="1 2" key="1">
    <citation type="journal article" date="2024" name="G3 (Bethesda)">
        <title>Genome assembly of Hibiscus sabdariffa L. provides insights into metabolisms of medicinal natural products.</title>
        <authorList>
            <person name="Kim T."/>
        </authorList>
    </citation>
    <scope>NUCLEOTIDE SEQUENCE [LARGE SCALE GENOMIC DNA]</scope>
    <source>
        <strain evidence="1">TK-2024</strain>
        <tissue evidence="1">Old leaves</tissue>
    </source>
</reference>
<gene>
    <name evidence="1" type="ORF">V6N12_041757</name>
</gene>
<evidence type="ECO:0000313" key="2">
    <source>
        <dbReference type="Proteomes" id="UP001472677"/>
    </source>
</evidence>
<dbReference type="Proteomes" id="UP001472677">
    <property type="component" value="Unassembled WGS sequence"/>
</dbReference>
<dbReference type="EMBL" id="JBBPBM010001493">
    <property type="protein sequence ID" value="KAK8483760.1"/>
    <property type="molecule type" value="Genomic_DNA"/>
</dbReference>